<evidence type="ECO:0000313" key="7">
    <source>
        <dbReference type="Proteomes" id="UP000184731"/>
    </source>
</evidence>
<evidence type="ECO:0000256" key="3">
    <source>
        <dbReference type="ARBA" id="ARBA00023274"/>
    </source>
</evidence>
<keyword evidence="3 4" id="KW-0687">Ribonucleoprotein</keyword>
<evidence type="ECO:0000313" key="6">
    <source>
        <dbReference type="EMBL" id="APJ03290.1"/>
    </source>
</evidence>
<dbReference type="GO" id="GO:0003735">
    <property type="term" value="F:structural constituent of ribosome"/>
    <property type="evidence" value="ECO:0007669"/>
    <property type="project" value="InterPro"/>
</dbReference>
<dbReference type="SUPFAM" id="SSF46911">
    <property type="entry name" value="Ribosomal protein S18"/>
    <property type="match status" value="1"/>
</dbReference>
<keyword evidence="4" id="KW-0694">RNA-binding</keyword>
<evidence type="ECO:0000256" key="1">
    <source>
        <dbReference type="ARBA" id="ARBA00005589"/>
    </source>
</evidence>
<dbReference type="EMBL" id="CP017834">
    <property type="protein sequence ID" value="APJ03290.1"/>
    <property type="molecule type" value="Genomic_DNA"/>
</dbReference>
<name>A0A1L4CZC5_9BACT</name>
<evidence type="ECO:0000256" key="2">
    <source>
        <dbReference type="ARBA" id="ARBA00022980"/>
    </source>
</evidence>
<dbReference type="GO" id="GO:0022627">
    <property type="term" value="C:cytosolic small ribosomal subunit"/>
    <property type="evidence" value="ECO:0007669"/>
    <property type="project" value="TreeGrafter"/>
</dbReference>
<dbReference type="OrthoDB" id="9812008at2"/>
<evidence type="ECO:0000256" key="4">
    <source>
        <dbReference type="HAMAP-Rule" id="MF_00270"/>
    </source>
</evidence>
<dbReference type="RefSeq" id="WP_148697021.1">
    <property type="nucleotide sequence ID" value="NZ_CP017834.1"/>
</dbReference>
<dbReference type="InterPro" id="IPR001648">
    <property type="entry name" value="Ribosomal_bS18"/>
</dbReference>
<dbReference type="Gene3D" id="4.10.640.10">
    <property type="entry name" value="Ribosomal protein S18"/>
    <property type="match status" value="1"/>
</dbReference>
<dbReference type="KEGG" id="saqi:AXG55_04985"/>
<dbReference type="AlphaFoldDB" id="A0A1L4CZC5"/>
<sequence>MAVSTGKKKRRYSRPKRTLDPQITFDYKDTQLLRRFVTEHGKIVPRRISGASAQQQRALTLAVKRARTMAILSYGQGGDAR</sequence>
<dbReference type="PANTHER" id="PTHR13479">
    <property type="entry name" value="30S RIBOSOMAL PROTEIN S18"/>
    <property type="match status" value="1"/>
</dbReference>
<dbReference type="Proteomes" id="UP000184731">
    <property type="component" value="Chromosome"/>
</dbReference>
<dbReference type="STRING" id="1915309.AXG55_04985"/>
<accession>A0A1L4CZC5</accession>
<keyword evidence="7" id="KW-1185">Reference proteome</keyword>
<keyword evidence="4" id="KW-0699">rRNA-binding</keyword>
<organism evidence="6 7">
    <name type="scientific">Silvanigrella aquatica</name>
    <dbReference type="NCBI Taxonomy" id="1915309"/>
    <lineage>
        <taxon>Bacteria</taxon>
        <taxon>Pseudomonadati</taxon>
        <taxon>Bdellovibrionota</taxon>
        <taxon>Oligoflexia</taxon>
        <taxon>Silvanigrellales</taxon>
        <taxon>Silvanigrellaceae</taxon>
        <taxon>Silvanigrella</taxon>
    </lineage>
</organism>
<protein>
    <recommendedName>
        <fullName evidence="4">Small ribosomal subunit protein bS18</fullName>
    </recommendedName>
</protein>
<dbReference type="GO" id="GO:0006412">
    <property type="term" value="P:translation"/>
    <property type="evidence" value="ECO:0007669"/>
    <property type="project" value="UniProtKB-UniRule"/>
</dbReference>
<comment type="function">
    <text evidence="4">Binds as a heterodimer with protein bS6 to the central domain of the 16S rRNA, where it helps stabilize the platform of the 30S subunit.</text>
</comment>
<dbReference type="GO" id="GO:0070181">
    <property type="term" value="F:small ribosomal subunit rRNA binding"/>
    <property type="evidence" value="ECO:0007669"/>
    <property type="project" value="TreeGrafter"/>
</dbReference>
<evidence type="ECO:0000256" key="5">
    <source>
        <dbReference type="RuleBase" id="RU003910"/>
    </source>
</evidence>
<reference evidence="6 7" key="1">
    <citation type="submission" date="2016-10" db="EMBL/GenBank/DDBJ databases">
        <title>Silvanigrella aquatica sp. nov., isolated from a freshwater lake located in the Black Forest, Germany, description of Silvanigrellaceae fam. nov., Silvanigrellales ord. nov., reclassification of the order Bdellovibrionales in the class Oligoflexia, reclassification of the families Bacteriovoracaceae and Halobacteriovoraceae in the new order Bacteriovoracales ord. nov., and reclassification of the family Pseudobacteriovoracaceae in the order Oligoflexiales.</title>
        <authorList>
            <person name="Hahn M.W."/>
            <person name="Schmidt J."/>
            <person name="Koll U."/>
            <person name="Rohde M."/>
            <person name="Verbag S."/>
            <person name="Pitt A."/>
            <person name="Nakai R."/>
            <person name="Naganuma T."/>
            <person name="Lang E."/>
        </authorList>
    </citation>
    <scope>NUCLEOTIDE SEQUENCE [LARGE SCALE GENOMIC DNA]</scope>
    <source>
        <strain evidence="6 7">MWH-Nonnen-W8red</strain>
    </source>
</reference>
<dbReference type="InterPro" id="IPR036870">
    <property type="entry name" value="Ribosomal_bS18_sf"/>
</dbReference>
<dbReference type="Pfam" id="PF01084">
    <property type="entry name" value="Ribosomal_S18"/>
    <property type="match status" value="1"/>
</dbReference>
<dbReference type="HAMAP" id="MF_00270">
    <property type="entry name" value="Ribosomal_bS18"/>
    <property type="match status" value="1"/>
</dbReference>
<proteinExistence type="inferred from homology"/>
<comment type="subunit">
    <text evidence="4">Part of the 30S ribosomal subunit. Forms a tight heterodimer with protein bS6.</text>
</comment>
<keyword evidence="2 4" id="KW-0689">Ribosomal protein</keyword>
<comment type="similarity">
    <text evidence="1 4 5">Belongs to the bacterial ribosomal protein bS18 family.</text>
</comment>
<dbReference type="NCBIfam" id="TIGR00165">
    <property type="entry name" value="S18"/>
    <property type="match status" value="1"/>
</dbReference>
<dbReference type="PANTHER" id="PTHR13479:SF40">
    <property type="entry name" value="SMALL RIBOSOMAL SUBUNIT PROTEIN BS18M"/>
    <property type="match status" value="1"/>
</dbReference>
<dbReference type="PRINTS" id="PR00974">
    <property type="entry name" value="RIBOSOMALS18"/>
</dbReference>
<gene>
    <name evidence="4" type="primary">rpsR</name>
    <name evidence="6" type="ORF">AXG55_04985</name>
</gene>